<dbReference type="EMBL" id="ADKX01000015">
    <property type="protein sequence ID" value="EFW05790.1"/>
    <property type="molecule type" value="Genomic_DNA"/>
</dbReference>
<dbReference type="InterPro" id="IPR023753">
    <property type="entry name" value="FAD/NAD-binding_dom"/>
</dbReference>
<gene>
    <name evidence="3" type="ORF">HMPREF9488_00959</name>
</gene>
<dbReference type="InterPro" id="IPR036188">
    <property type="entry name" value="FAD/NAD-bd_sf"/>
</dbReference>
<dbReference type="PANTHER" id="PTHR42949:SF3">
    <property type="entry name" value="ANAEROBIC GLYCEROL-3-PHOSPHATE DEHYDROGENASE SUBUNIT B"/>
    <property type="match status" value="1"/>
</dbReference>
<dbReference type="PRINTS" id="PR00469">
    <property type="entry name" value="PNDRDTASEII"/>
</dbReference>
<dbReference type="STRING" id="100884.GCA_000269565_02806"/>
<dbReference type="AlphaFoldDB" id="E7G871"/>
<dbReference type="Proteomes" id="UP000003157">
    <property type="component" value="Unassembled WGS sequence"/>
</dbReference>
<dbReference type="PANTHER" id="PTHR42949">
    <property type="entry name" value="ANAEROBIC GLYCEROL-3-PHOSPHATE DEHYDROGENASE SUBUNIT B"/>
    <property type="match status" value="1"/>
</dbReference>
<dbReference type="Gene3D" id="3.50.50.60">
    <property type="entry name" value="FAD/NAD(P)-binding domain"/>
    <property type="match status" value="2"/>
</dbReference>
<accession>E7G871</accession>
<dbReference type="OrthoDB" id="9776839at2"/>
<evidence type="ECO:0000256" key="1">
    <source>
        <dbReference type="ARBA" id="ARBA00023002"/>
    </source>
</evidence>
<dbReference type="eggNOG" id="COG0446">
    <property type="taxonomic scope" value="Bacteria"/>
</dbReference>
<evidence type="ECO:0000313" key="3">
    <source>
        <dbReference type="EMBL" id="EFW05790.1"/>
    </source>
</evidence>
<dbReference type="InterPro" id="IPR051691">
    <property type="entry name" value="Metab_Enz_Cyan_OpOx_G3PDH"/>
</dbReference>
<dbReference type="RefSeq" id="WP_008788075.1">
    <property type="nucleotide sequence ID" value="NZ_AKCB01000002.1"/>
</dbReference>
<feature type="domain" description="FAD/NAD(P)-binding" evidence="2">
    <location>
        <begin position="4"/>
        <end position="299"/>
    </location>
</feature>
<name>E7G871_9FIRM</name>
<reference evidence="3 4" key="1">
    <citation type="submission" date="2010-12" db="EMBL/GenBank/DDBJ databases">
        <title>The Genome Sequence of Coprobacillus sp. strain 29_1.</title>
        <authorList>
            <consortium name="The Broad Institute Genome Sequencing Platform"/>
            <person name="Earl A."/>
            <person name="Ward D."/>
            <person name="Feldgarden M."/>
            <person name="Gevers D."/>
            <person name="Daigneault M."/>
            <person name="Sibley C.D."/>
            <person name="White A."/>
            <person name="Strauss J."/>
            <person name="Allen-Vercoe E."/>
            <person name="Young S.K."/>
            <person name="Zeng Q."/>
            <person name="Gargeya S."/>
            <person name="Fitzgerald M."/>
            <person name="Haas B."/>
            <person name="Abouelleil A."/>
            <person name="Alvarado L."/>
            <person name="Arachchi H.M."/>
            <person name="Berlin A."/>
            <person name="Brown A."/>
            <person name="Chapman S.B."/>
            <person name="Chen Z."/>
            <person name="Dunbar C."/>
            <person name="Freedman E."/>
            <person name="Gearin G."/>
            <person name="Gellesch M."/>
            <person name="Goldberg J."/>
            <person name="Griggs A."/>
            <person name="Gujja S."/>
            <person name="Heilman E."/>
            <person name="Heiman D."/>
            <person name="Howarth C."/>
            <person name="Larson L."/>
            <person name="Lui A."/>
            <person name="MacDonald P.J.P."/>
            <person name="Mehta T."/>
            <person name="Montmayeur A."/>
            <person name="Murphy C."/>
            <person name="Neiman D."/>
            <person name="Pearson M."/>
            <person name="Priest M."/>
            <person name="Roberts A."/>
            <person name="Saif S."/>
            <person name="Shea T."/>
            <person name="Shenoy N."/>
            <person name="Sisk P."/>
            <person name="Stolte C."/>
            <person name="Sykes S."/>
            <person name="White J."/>
            <person name="Yandava C."/>
            <person name="Nusbaum C."/>
            <person name="Birren B."/>
        </authorList>
    </citation>
    <scope>NUCLEOTIDE SEQUENCE [LARGE SCALE GENOMIC DNA]</scope>
    <source>
        <strain evidence="3 4">29_1</strain>
    </source>
</reference>
<dbReference type="GeneID" id="78230609"/>
<dbReference type="Pfam" id="PF07992">
    <property type="entry name" value="Pyr_redox_2"/>
    <property type="match status" value="1"/>
</dbReference>
<evidence type="ECO:0000259" key="2">
    <source>
        <dbReference type="Pfam" id="PF07992"/>
    </source>
</evidence>
<proteinExistence type="predicted"/>
<evidence type="ECO:0000313" key="4">
    <source>
        <dbReference type="Proteomes" id="UP000003157"/>
    </source>
</evidence>
<protein>
    <recommendedName>
        <fullName evidence="2">FAD/NAD(P)-binding domain-containing protein</fullName>
    </recommendedName>
</protein>
<keyword evidence="1" id="KW-0560">Oxidoreductase</keyword>
<dbReference type="GO" id="GO:0016491">
    <property type="term" value="F:oxidoreductase activity"/>
    <property type="evidence" value="ECO:0007669"/>
    <property type="project" value="UniProtKB-KW"/>
</dbReference>
<dbReference type="HOGENOM" id="CLU_030705_0_0_9"/>
<dbReference type="PRINTS" id="PR00368">
    <property type="entry name" value="FADPNR"/>
</dbReference>
<sequence length="416" mass="45608">METHDIVIIGGGSAGLAAAYEASQNGCHDVLIIEQGVECGGILQQCIHNGFGLHTFKEELSGPGYAQRFIDRVEDNPDIEIWLESTVIEMRDDRTLTVVSPKKGYIEIQAKAIILAMGCRERTRGAIDIKGTRPNGIYNAGQAQKFLNLDGYLVGKKVFILGSGDIGLIMARRMTLEGAKVLGVAEVMPYSNGLARNIKQCLEDFDIPLYLSHTITKIVGKDNLEKVIISAVDEKRQIIPDTEKEFEVDTLLLSVGLIPENKLSEDAGIKIHPQTKGAIVDECYMTSIPGIFACGNVLHVHDLVDFVTSEANKAGYYAVQYISGKTTTGNVFNQIAKDGISYVLPQIIHEHAQGDIECSLRVQAPHKNCQIIIKSGEFQKIVKKRSVAPAEMEKVVLKASDLSQIQGDIEWEVKVC</sequence>
<organism evidence="3 4">
    <name type="scientific">Coprobacillus cateniformis</name>
    <dbReference type="NCBI Taxonomy" id="100884"/>
    <lineage>
        <taxon>Bacteria</taxon>
        <taxon>Bacillati</taxon>
        <taxon>Bacillota</taxon>
        <taxon>Erysipelotrichia</taxon>
        <taxon>Erysipelotrichales</taxon>
        <taxon>Coprobacillaceae</taxon>
        <taxon>Coprobacillus</taxon>
    </lineage>
</organism>
<dbReference type="SUPFAM" id="SSF51905">
    <property type="entry name" value="FAD/NAD(P)-binding domain"/>
    <property type="match status" value="1"/>
</dbReference>
<comment type="caution">
    <text evidence="3">The sequence shown here is derived from an EMBL/GenBank/DDBJ whole genome shotgun (WGS) entry which is preliminary data.</text>
</comment>
<keyword evidence="4" id="KW-1185">Reference proteome</keyword>